<dbReference type="PANTHER" id="PTHR30146">
    <property type="entry name" value="LACI-RELATED TRANSCRIPTIONAL REPRESSOR"/>
    <property type="match status" value="1"/>
</dbReference>
<keyword evidence="6" id="KW-1185">Reference proteome</keyword>
<dbReference type="GO" id="GO:0003700">
    <property type="term" value="F:DNA-binding transcription factor activity"/>
    <property type="evidence" value="ECO:0007669"/>
    <property type="project" value="TreeGrafter"/>
</dbReference>
<gene>
    <name evidence="5" type="ORF">BKA15_005470</name>
</gene>
<organism evidence="5 6">
    <name type="scientific">Microlunatus parietis</name>
    <dbReference type="NCBI Taxonomy" id="682979"/>
    <lineage>
        <taxon>Bacteria</taxon>
        <taxon>Bacillati</taxon>
        <taxon>Actinomycetota</taxon>
        <taxon>Actinomycetes</taxon>
        <taxon>Propionibacteriales</taxon>
        <taxon>Propionibacteriaceae</taxon>
        <taxon>Microlunatus</taxon>
    </lineage>
</organism>
<protein>
    <submittedName>
        <fullName evidence="5">LacI family transcriptional regulator</fullName>
    </submittedName>
</protein>
<proteinExistence type="predicted"/>
<dbReference type="RefSeq" id="WP_179756243.1">
    <property type="nucleotide sequence ID" value="NZ_JACCBU010000001.1"/>
</dbReference>
<name>A0A7Y9IC10_9ACTN</name>
<evidence type="ECO:0000256" key="2">
    <source>
        <dbReference type="ARBA" id="ARBA00023125"/>
    </source>
</evidence>
<feature type="domain" description="HTH lacI-type" evidence="4">
    <location>
        <begin position="9"/>
        <end position="63"/>
    </location>
</feature>
<dbReference type="InterPro" id="IPR000843">
    <property type="entry name" value="HTH_LacI"/>
</dbReference>
<dbReference type="Pfam" id="PF13377">
    <property type="entry name" value="Peripla_BP_3"/>
    <property type="match status" value="1"/>
</dbReference>
<dbReference type="SUPFAM" id="SSF53822">
    <property type="entry name" value="Periplasmic binding protein-like I"/>
    <property type="match status" value="1"/>
</dbReference>
<dbReference type="SUPFAM" id="SSF47413">
    <property type="entry name" value="lambda repressor-like DNA-binding domains"/>
    <property type="match status" value="1"/>
</dbReference>
<dbReference type="GO" id="GO:0000976">
    <property type="term" value="F:transcription cis-regulatory region binding"/>
    <property type="evidence" value="ECO:0007669"/>
    <property type="project" value="TreeGrafter"/>
</dbReference>
<dbReference type="AlphaFoldDB" id="A0A7Y9IC10"/>
<keyword evidence="2" id="KW-0238">DNA-binding</keyword>
<comment type="caution">
    <text evidence="5">The sequence shown here is derived from an EMBL/GenBank/DDBJ whole genome shotgun (WGS) entry which is preliminary data.</text>
</comment>
<accession>A0A7Y9IC10</accession>
<sequence>MAASRRRGVNLIEVARAAGVSPATVSNTLNRPEIVSPQTRTRVLDAIQRLDFVPNHAAATLRRGHNRLFGLVVPDITNPFYAEIARGISDAADEAGYAVVLCDSQDDPDRERRQLETLGEHRAAGALAVPLTADETRLERLRSLGAHLVLIDRLADPAQGCSVVVDDRRGGEIATAHLLATTTGTTRPIALVNGRHDIPQCSQRRLGAVDALRAAGLDPAALVEFELAEMTTAAGVEVGRRLARSGSLPRGVFCINDQLAIGLIRGLAAEGVTVPGDVAVVGYGDLAIAPDAPVPLTTVEQPKYAIGRTAVERLLAELAEGDQHRHQATVFPPSLVVRASAP</sequence>
<evidence type="ECO:0000259" key="4">
    <source>
        <dbReference type="PROSITE" id="PS50932"/>
    </source>
</evidence>
<dbReference type="PANTHER" id="PTHR30146:SF109">
    <property type="entry name" value="HTH-TYPE TRANSCRIPTIONAL REGULATOR GALS"/>
    <property type="match status" value="1"/>
</dbReference>
<keyword evidence="3" id="KW-0804">Transcription</keyword>
<evidence type="ECO:0000313" key="5">
    <source>
        <dbReference type="EMBL" id="NYE74141.1"/>
    </source>
</evidence>
<dbReference type="Proteomes" id="UP000569914">
    <property type="component" value="Unassembled WGS sequence"/>
</dbReference>
<dbReference type="Gene3D" id="3.40.50.2300">
    <property type="match status" value="2"/>
</dbReference>
<dbReference type="CDD" id="cd01392">
    <property type="entry name" value="HTH_LacI"/>
    <property type="match status" value="1"/>
</dbReference>
<keyword evidence="1" id="KW-0805">Transcription regulation</keyword>
<dbReference type="InterPro" id="IPR028082">
    <property type="entry name" value="Peripla_BP_I"/>
</dbReference>
<dbReference type="InterPro" id="IPR046335">
    <property type="entry name" value="LacI/GalR-like_sensor"/>
</dbReference>
<reference evidence="5 6" key="1">
    <citation type="submission" date="2020-07" db="EMBL/GenBank/DDBJ databases">
        <title>Sequencing the genomes of 1000 actinobacteria strains.</title>
        <authorList>
            <person name="Klenk H.-P."/>
        </authorList>
    </citation>
    <scope>NUCLEOTIDE SEQUENCE [LARGE SCALE GENOMIC DNA]</scope>
    <source>
        <strain evidence="5 6">DSM 22083</strain>
    </source>
</reference>
<evidence type="ECO:0000256" key="1">
    <source>
        <dbReference type="ARBA" id="ARBA00023015"/>
    </source>
</evidence>
<dbReference type="EMBL" id="JACCBU010000001">
    <property type="protein sequence ID" value="NYE74141.1"/>
    <property type="molecule type" value="Genomic_DNA"/>
</dbReference>
<dbReference type="Gene3D" id="1.10.260.40">
    <property type="entry name" value="lambda repressor-like DNA-binding domains"/>
    <property type="match status" value="1"/>
</dbReference>
<dbReference type="InterPro" id="IPR010982">
    <property type="entry name" value="Lambda_DNA-bd_dom_sf"/>
</dbReference>
<dbReference type="PROSITE" id="PS50932">
    <property type="entry name" value="HTH_LACI_2"/>
    <property type="match status" value="1"/>
</dbReference>
<dbReference type="Pfam" id="PF00356">
    <property type="entry name" value="LacI"/>
    <property type="match status" value="1"/>
</dbReference>
<dbReference type="SMART" id="SM00354">
    <property type="entry name" value="HTH_LACI"/>
    <property type="match status" value="1"/>
</dbReference>
<evidence type="ECO:0000313" key="6">
    <source>
        <dbReference type="Proteomes" id="UP000569914"/>
    </source>
</evidence>
<evidence type="ECO:0000256" key="3">
    <source>
        <dbReference type="ARBA" id="ARBA00023163"/>
    </source>
</evidence>